<proteinExistence type="predicted"/>
<keyword evidence="6" id="KW-1185">Reference proteome</keyword>
<feature type="compositionally biased region" description="Gly residues" evidence="1">
    <location>
        <begin position="265"/>
        <end position="280"/>
    </location>
</feature>
<dbReference type="PANTHER" id="PTHR30373:SF2">
    <property type="entry name" value="UPF0603 PROTEIN YGCG"/>
    <property type="match status" value="1"/>
</dbReference>
<dbReference type="PANTHER" id="PTHR30373">
    <property type="entry name" value="UPF0603 PROTEIN YGCG"/>
    <property type="match status" value="1"/>
</dbReference>
<dbReference type="AlphaFoldDB" id="A0A5A9ZTU0"/>
<feature type="transmembrane region" description="Helical" evidence="2">
    <location>
        <begin position="177"/>
        <end position="195"/>
    </location>
</feature>
<feature type="signal peptide" evidence="3">
    <location>
        <begin position="1"/>
        <end position="21"/>
    </location>
</feature>
<evidence type="ECO:0000256" key="1">
    <source>
        <dbReference type="SAM" id="MobiDB-lite"/>
    </source>
</evidence>
<feature type="chain" id="PRO_5023126818" evidence="3">
    <location>
        <begin position="22"/>
        <end position="280"/>
    </location>
</feature>
<dbReference type="Pfam" id="PF04536">
    <property type="entry name" value="TPM_phosphatase"/>
    <property type="match status" value="1"/>
</dbReference>
<sequence length="280" mass="30322">MKRILIGWLLLALCLAVPAGAQTYPDPETITVNDFAGLLPPEAEAEIAAELDALRDETGIEFTVVTLSRKEVFAPDQDLETFAAGLFDQWGIGDASRNDGILLLVLRGDREVRLELGLGFDNAWNREAEAVIDRAVLPEFREDRYEAGIRAGVRETIATIARPFHAGQPAPERKSGGGAWMGALFVLPILLLIFWRSIKDRFASIGKCPQCGERGGLSVTRRTIRPASNTINGLGRRTITCRNCGYHSDEDYSISKVRSSSSKSGFGGGKSGGGGASGRW</sequence>
<evidence type="ECO:0000313" key="5">
    <source>
        <dbReference type="EMBL" id="KAA0920783.1"/>
    </source>
</evidence>
<comment type="caution">
    <text evidence="5">The sequence shown here is derived from an EMBL/GenBank/DDBJ whole genome shotgun (WGS) entry which is preliminary data.</text>
</comment>
<dbReference type="RefSeq" id="WP_111362189.1">
    <property type="nucleotide sequence ID" value="NZ_VINQ01000001.1"/>
</dbReference>
<organism evidence="5 6">
    <name type="scientific">Aquicoccus porphyridii</name>
    <dbReference type="NCBI Taxonomy" id="1852029"/>
    <lineage>
        <taxon>Bacteria</taxon>
        <taxon>Pseudomonadati</taxon>
        <taxon>Pseudomonadota</taxon>
        <taxon>Alphaproteobacteria</taxon>
        <taxon>Rhodobacterales</taxon>
        <taxon>Paracoccaceae</taxon>
        <taxon>Aquicoccus</taxon>
    </lineage>
</organism>
<gene>
    <name evidence="5" type="ORF">FLO80_00995</name>
</gene>
<keyword evidence="3" id="KW-0732">Signal</keyword>
<dbReference type="Proteomes" id="UP000325291">
    <property type="component" value="Unassembled WGS sequence"/>
</dbReference>
<accession>A0A5A9ZTU0</accession>
<feature type="region of interest" description="Disordered" evidence="1">
    <location>
        <begin position="258"/>
        <end position="280"/>
    </location>
</feature>
<reference evidence="5 6" key="1">
    <citation type="submission" date="2019-07" db="EMBL/GenBank/DDBJ databases">
        <title>Aquicoccus porphyridii gen. nov., sp. nov., isolated from a small marine red alga, Porphyridium marinum.</title>
        <authorList>
            <person name="Liu L."/>
        </authorList>
    </citation>
    <scope>NUCLEOTIDE SEQUENCE [LARGE SCALE GENOMIC DNA]</scope>
    <source>
        <strain evidence="5 6">L1 8-17</strain>
    </source>
</reference>
<dbReference type="InterPro" id="IPR007621">
    <property type="entry name" value="TPM_dom"/>
</dbReference>
<evidence type="ECO:0000256" key="2">
    <source>
        <dbReference type="SAM" id="Phobius"/>
    </source>
</evidence>
<protein>
    <submittedName>
        <fullName evidence="5">TPM domain-containing protein</fullName>
    </submittedName>
</protein>
<dbReference type="EMBL" id="VINQ01000001">
    <property type="protein sequence ID" value="KAA0920783.1"/>
    <property type="molecule type" value="Genomic_DNA"/>
</dbReference>
<feature type="domain" description="TPM" evidence="4">
    <location>
        <begin position="32"/>
        <end position="158"/>
    </location>
</feature>
<dbReference type="Gene3D" id="3.10.310.50">
    <property type="match status" value="1"/>
</dbReference>
<keyword evidence="2" id="KW-0812">Transmembrane</keyword>
<name>A0A5A9ZTU0_9RHOB</name>
<keyword evidence="2" id="KW-0472">Membrane</keyword>
<evidence type="ECO:0000259" key="4">
    <source>
        <dbReference type="Pfam" id="PF04536"/>
    </source>
</evidence>
<evidence type="ECO:0000313" key="6">
    <source>
        <dbReference type="Proteomes" id="UP000325291"/>
    </source>
</evidence>
<evidence type="ECO:0000256" key="3">
    <source>
        <dbReference type="SAM" id="SignalP"/>
    </source>
</evidence>
<keyword evidence="2" id="KW-1133">Transmembrane helix</keyword>